<evidence type="ECO:0000256" key="7">
    <source>
        <dbReference type="ARBA" id="ARBA00023242"/>
    </source>
</evidence>
<evidence type="ECO:0000256" key="3">
    <source>
        <dbReference type="ARBA" id="ARBA00019614"/>
    </source>
</evidence>
<dbReference type="GO" id="GO:0016592">
    <property type="term" value="C:mediator complex"/>
    <property type="evidence" value="ECO:0007669"/>
    <property type="project" value="InterPro"/>
</dbReference>
<comment type="subunit">
    <text evidence="9">Component of the Mediator complex.</text>
</comment>
<keyword evidence="6 9" id="KW-0804">Transcription</keyword>
<keyword evidence="13" id="KW-1185">Reference proteome</keyword>
<dbReference type="PANTHER" id="PTHR13224:SF6">
    <property type="entry name" value="MEDIATOR OF RNA POLYMERASE II TRANSCRIPTION SUBUNIT 16"/>
    <property type="match status" value="1"/>
</dbReference>
<reference evidence="12 13" key="1">
    <citation type="submission" date="2017-08" db="EMBL/GenBank/DDBJ databases">
        <title>Harnessing the power of phylogenomics to disentangle the directionality and signatures of interkingdom host jumping in the parasitic fungal genus Tolypocladium.</title>
        <authorList>
            <person name="Quandt C.A."/>
            <person name="Patterson W."/>
            <person name="Spatafora J.W."/>
        </authorList>
    </citation>
    <scope>NUCLEOTIDE SEQUENCE [LARGE SCALE GENOMIC DNA]</scope>
    <source>
        <strain evidence="12 13">CBS 113982</strain>
    </source>
</reference>
<dbReference type="InterPro" id="IPR048339">
    <property type="entry name" value="Mediator_Med16_C"/>
</dbReference>
<feature type="domain" description="Mediator complex subunit Med16 N-terminal" evidence="10">
    <location>
        <begin position="152"/>
        <end position="454"/>
    </location>
</feature>
<evidence type="ECO:0000313" key="12">
    <source>
        <dbReference type="EMBL" id="PNY25677.1"/>
    </source>
</evidence>
<evidence type="ECO:0000256" key="4">
    <source>
        <dbReference type="ARBA" id="ARBA00023015"/>
    </source>
</evidence>
<dbReference type="PANTHER" id="PTHR13224">
    <property type="entry name" value="THYROID HORMONE RECEPTOR-ASSOCIATED PROTEIN-RELATED"/>
    <property type="match status" value="1"/>
</dbReference>
<keyword evidence="4 9" id="KW-0805">Transcription regulation</keyword>
<dbReference type="InterPro" id="IPR021665">
    <property type="entry name" value="Mediator_Med16_N"/>
</dbReference>
<gene>
    <name evidence="9" type="primary">MED16</name>
    <name evidence="12" type="ORF">TCAP_04385</name>
</gene>
<sequence length="956" mass="106195">MAADEMPLLLDGAMSVDLNNVDDLFGDDVALSLPVRSQGKQLRQRLDELRSRGCGQAVAWSKSGTIACLTPDGLTLQLRFLRCRPDDGSWDLSEPTTCELVKGTPAIPLVHLEWGATSCPDLAVVDAVGKIALLSFPISLNHPYMTRKWDADAVDDVGAVVGCHWLAVAPSNQQKPYNVMYGPANKKGSSYHYESSFVHAGGPSHPHPSKSALFCVTMGGMLKMIWSQNNNRMEETTVELESVNASDELVTHAALASDKKFLMIAIATTSLKLKLLKLEIQWGGPGSSSDKNPMPQNARLNPALVETHLASTSWLHSGANEPESSQDGSMTELSHLQVLPSLMDNSAKSTIPPMIVTVRSRVPAEGSYQAAQSILDRWEAVEKRQNLHPAFDQLGNRRNSVSSELSNATRLRKLDPIVIDKAVIGFQAIQFGKVLVLTMSDGTVEYRDRFTFEELYAAEDLGRVMNLRQVGWAYTDDGPCHQVAFSPTLCSMMQLGDDGQVRWSKLHYQMGDIGNSMHEAHYAASIAGLAVTAASSMWYQSNYDDMLAIVQPFTSKKRFTQDWVSELIRILKIQVDYSEEMHHDALMRNAPLQACLSIMNSLGFRGDRRRRSFQSKFATLSLNVRNVVILITLASNTPMTVREKMSPLDEHEVVDALAGCAKWSLELLSWLADCLFELLNDDNFIQRLTPQRFVEMTAYLHERNDVALHLLLCSCSRSLLSALCRRIAHMEALSNKAIDFYRRQSAMADQTGTDKLPNPQLQQAYQKMQQATTSSLVNVTELEKLLNVLGSDARQAYQHTLPTMIKNGPNAPQGKQIDVAIKTTQIQFEVGMLLATSPPPAFLPVIRKLFDKDLPAFRAQTDPAKLFFAEFELVRAQDDRASLAARKAKGTYVDLFKRVELRSRTTGPQWRRCTRCASVMEDVFGSRPGFTFVLGQQRKCSCGGHWALLPKGRLVL</sequence>
<evidence type="ECO:0000259" key="10">
    <source>
        <dbReference type="Pfam" id="PF11635"/>
    </source>
</evidence>
<dbReference type="GO" id="GO:0045893">
    <property type="term" value="P:positive regulation of DNA-templated transcription"/>
    <property type="evidence" value="ECO:0007669"/>
    <property type="project" value="TreeGrafter"/>
</dbReference>
<dbReference type="AlphaFoldDB" id="A0A2K3QDS4"/>
<comment type="subcellular location">
    <subcellularLocation>
        <location evidence="1 9">Nucleus</location>
    </subcellularLocation>
</comment>
<dbReference type="Pfam" id="PF11635">
    <property type="entry name" value="Med16_N"/>
    <property type="match status" value="1"/>
</dbReference>
<comment type="similarity">
    <text evidence="2 9">Belongs to the Mediator complex subunit 16 family.</text>
</comment>
<feature type="domain" description="Mediator complex subunit 16 C-terminal" evidence="11">
    <location>
        <begin position="856"/>
        <end position="947"/>
    </location>
</feature>
<evidence type="ECO:0000256" key="1">
    <source>
        <dbReference type="ARBA" id="ARBA00004123"/>
    </source>
</evidence>
<evidence type="ECO:0000256" key="2">
    <source>
        <dbReference type="ARBA" id="ARBA00006543"/>
    </source>
</evidence>
<keyword evidence="7 9" id="KW-0539">Nucleus</keyword>
<keyword evidence="5 9" id="KW-0010">Activator</keyword>
<evidence type="ECO:0000256" key="9">
    <source>
        <dbReference type="RuleBase" id="RU364149"/>
    </source>
</evidence>
<proteinExistence type="inferred from homology"/>
<dbReference type="STRING" id="45235.A0A2K3QDS4"/>
<comment type="caution">
    <text evidence="12">The sequence shown here is derived from an EMBL/GenBank/DDBJ whole genome shotgun (WGS) entry which is preliminary data.</text>
</comment>
<evidence type="ECO:0000256" key="5">
    <source>
        <dbReference type="ARBA" id="ARBA00023159"/>
    </source>
</evidence>
<protein>
    <recommendedName>
        <fullName evidence="3 9">Mediator of RNA polymerase II transcription subunit 16</fullName>
    </recommendedName>
    <alternativeName>
        <fullName evidence="8 9">Mediator complex subunit 16</fullName>
    </alternativeName>
</protein>
<dbReference type="InterPro" id="IPR048338">
    <property type="entry name" value="Mediator_Med16"/>
</dbReference>
<accession>A0A2K3QDS4</accession>
<dbReference type="OrthoDB" id="4139168at2759"/>
<dbReference type="Proteomes" id="UP000236621">
    <property type="component" value="Unassembled WGS sequence"/>
</dbReference>
<evidence type="ECO:0000259" key="11">
    <source>
        <dbReference type="Pfam" id="PF20719"/>
    </source>
</evidence>
<evidence type="ECO:0000313" key="13">
    <source>
        <dbReference type="Proteomes" id="UP000236621"/>
    </source>
</evidence>
<comment type="function">
    <text evidence="9">Component of the Mediator complex, a coactivator involved in the regulated transcription of nearly all RNA polymerase II-dependent genes. Mediator functions as a bridge to convey information from gene-specific regulatory proteins to the basal RNA polymerase II transcription machinery. Mediator is recruited to promoters by direct interactions with regulatory proteins and serves as a scaffold for the assembly of a functional preinitiation complex with RNA polymerase II and the general transcription factors.</text>
</comment>
<name>A0A2K3QDS4_9HYPO</name>
<dbReference type="EMBL" id="NRSZ01000695">
    <property type="protein sequence ID" value="PNY25677.1"/>
    <property type="molecule type" value="Genomic_DNA"/>
</dbReference>
<evidence type="ECO:0000256" key="8">
    <source>
        <dbReference type="ARBA" id="ARBA00032015"/>
    </source>
</evidence>
<organism evidence="12 13">
    <name type="scientific">Tolypocladium capitatum</name>
    <dbReference type="NCBI Taxonomy" id="45235"/>
    <lineage>
        <taxon>Eukaryota</taxon>
        <taxon>Fungi</taxon>
        <taxon>Dikarya</taxon>
        <taxon>Ascomycota</taxon>
        <taxon>Pezizomycotina</taxon>
        <taxon>Sordariomycetes</taxon>
        <taxon>Hypocreomycetidae</taxon>
        <taxon>Hypocreales</taxon>
        <taxon>Ophiocordycipitaceae</taxon>
        <taxon>Tolypocladium</taxon>
    </lineage>
</organism>
<dbReference type="Pfam" id="PF20719">
    <property type="entry name" value="Med16_C"/>
    <property type="match status" value="1"/>
</dbReference>
<evidence type="ECO:0000256" key="6">
    <source>
        <dbReference type="ARBA" id="ARBA00023163"/>
    </source>
</evidence>